<feature type="region of interest" description="Disordered" evidence="1">
    <location>
        <begin position="387"/>
        <end position="417"/>
    </location>
</feature>
<accession>A0ABR1LSW5</accession>
<reference evidence="2 3" key="1">
    <citation type="submission" date="2024-04" db="EMBL/GenBank/DDBJ databases">
        <title>Phyllosticta paracitricarpa is synonymous to the EU quarantine fungus P. citricarpa based on phylogenomic analyses.</title>
        <authorList>
            <consortium name="Lawrence Berkeley National Laboratory"/>
            <person name="Van ingen-buijs V.A."/>
            <person name="Van westerhoven A.C."/>
            <person name="Haridas S."/>
            <person name="Skiadas P."/>
            <person name="Martin F."/>
            <person name="Groenewald J.Z."/>
            <person name="Crous P.W."/>
            <person name="Seidl M.F."/>
        </authorList>
    </citation>
    <scope>NUCLEOTIDE SEQUENCE [LARGE SCALE GENOMIC DNA]</scope>
    <source>
        <strain evidence="2 3">CPC 17464</strain>
    </source>
</reference>
<comment type="caution">
    <text evidence="2">The sequence shown here is derived from an EMBL/GenBank/DDBJ whole genome shotgun (WGS) entry which is preliminary data.</text>
</comment>
<feature type="region of interest" description="Disordered" evidence="1">
    <location>
        <begin position="679"/>
        <end position="729"/>
    </location>
</feature>
<gene>
    <name evidence="2" type="ORF">J3D65DRAFT_694484</name>
</gene>
<sequence>MVPFHSSAIYQAARLYARVPHRQNRPTVFDFFISAFLLRPQPTSRLAPTSTASYNWFSCQSRAPSSSVSKVPYARLQLFHRLTGTSPKKDAGASREDGGTFEAGGELQAGGILQAGCDLRAGVITKAGGDPQTKPATPAAPSTPKKKQPATPTAGSVSSPSKASPILAAFSKNPKGVTVIEHSNLYSSAPLLAGYLNLDNTKEARLLIQADMPGPPSSLKSLGDTERLALIVEEFRGYKDNSRVIGTRVKQLHDDDELDVNIASALFPVANFPLKKDLHMKDAELKAFFKNDSIVDHINFLFASWRLKDVIPASCLSGPATEKENPRKVGGLHTEDFFRLTQLLRFALRHRQEGRISAGGPLREVAAIRPQFFSDEDVNKAKLVEKTGGEDPFQAFEPASDEDESSDDDEEQYSDAKEVENAQRVLIKSIHESFARLPHRPSIHSHHREKILLPIFQSTQKRFGGAQGVLIKSIHESYAKLPHRPSIPPHHREKILLSIFQSMQKVLIKSIHESFTKLPHRPSIPPHHGEKILLSIFQSTQKGKHVVYPQMQKPSLPLDHLLNGKTAQPMDTAQPDIDLTAKEIMDQGCEGNRDFFALQAMLNKSSAKARSFQAACDPFGFTKDDPETWMVEGSSRQLKAHQISTDELISLLPRQSTQSTSSEVRRNLAILATNAITSASTTPKIKPEAGAPPPPTRPTTDHDEEGPAPKKPKVVIDLTLAEDDDDDDG</sequence>
<dbReference type="Proteomes" id="UP001360953">
    <property type="component" value="Unassembled WGS sequence"/>
</dbReference>
<dbReference type="RefSeq" id="XP_066655975.1">
    <property type="nucleotide sequence ID" value="XM_066803984.1"/>
</dbReference>
<feature type="compositionally biased region" description="Low complexity" evidence="1">
    <location>
        <begin position="131"/>
        <end position="154"/>
    </location>
</feature>
<dbReference type="EMBL" id="JBBPEH010000005">
    <property type="protein sequence ID" value="KAK7538288.1"/>
    <property type="molecule type" value="Genomic_DNA"/>
</dbReference>
<proteinExistence type="predicted"/>
<organism evidence="2 3">
    <name type="scientific">Phyllosticta citribraziliensis</name>
    <dbReference type="NCBI Taxonomy" id="989973"/>
    <lineage>
        <taxon>Eukaryota</taxon>
        <taxon>Fungi</taxon>
        <taxon>Dikarya</taxon>
        <taxon>Ascomycota</taxon>
        <taxon>Pezizomycotina</taxon>
        <taxon>Dothideomycetes</taxon>
        <taxon>Dothideomycetes incertae sedis</taxon>
        <taxon>Botryosphaeriales</taxon>
        <taxon>Phyllostictaceae</taxon>
        <taxon>Phyllosticta</taxon>
    </lineage>
</organism>
<feature type="region of interest" description="Disordered" evidence="1">
    <location>
        <begin position="84"/>
        <end position="104"/>
    </location>
</feature>
<evidence type="ECO:0000256" key="1">
    <source>
        <dbReference type="SAM" id="MobiDB-lite"/>
    </source>
</evidence>
<evidence type="ECO:0000313" key="3">
    <source>
        <dbReference type="Proteomes" id="UP001360953"/>
    </source>
</evidence>
<feature type="compositionally biased region" description="Basic and acidic residues" evidence="1">
    <location>
        <begin position="699"/>
        <end position="708"/>
    </location>
</feature>
<dbReference type="GeneID" id="92036890"/>
<feature type="compositionally biased region" description="Acidic residues" evidence="1">
    <location>
        <begin position="399"/>
        <end position="413"/>
    </location>
</feature>
<keyword evidence="3" id="KW-1185">Reference proteome</keyword>
<evidence type="ECO:0000313" key="2">
    <source>
        <dbReference type="EMBL" id="KAK7538288.1"/>
    </source>
</evidence>
<feature type="compositionally biased region" description="Acidic residues" evidence="1">
    <location>
        <begin position="720"/>
        <end position="729"/>
    </location>
</feature>
<feature type="compositionally biased region" description="Basic and acidic residues" evidence="1">
    <location>
        <begin position="87"/>
        <end position="98"/>
    </location>
</feature>
<protein>
    <submittedName>
        <fullName evidence="2">Uncharacterized protein</fullName>
    </submittedName>
</protein>
<feature type="region of interest" description="Disordered" evidence="1">
    <location>
        <begin position="124"/>
        <end position="162"/>
    </location>
</feature>
<name>A0ABR1LSW5_9PEZI</name>